<dbReference type="GO" id="GO:0016791">
    <property type="term" value="F:phosphatase activity"/>
    <property type="evidence" value="ECO:0007669"/>
    <property type="project" value="TreeGrafter"/>
</dbReference>
<accession>A0AAV3UBS9</accession>
<keyword evidence="5" id="KW-0460">Magnesium</keyword>
<dbReference type="PRINTS" id="PR00413">
    <property type="entry name" value="HADHALOGNASE"/>
</dbReference>
<proteinExistence type="inferred from homology"/>
<organism evidence="6 7">
    <name type="scientific">Haladaptatus pallidirubidus</name>
    <dbReference type="NCBI Taxonomy" id="1008152"/>
    <lineage>
        <taxon>Archaea</taxon>
        <taxon>Methanobacteriati</taxon>
        <taxon>Methanobacteriota</taxon>
        <taxon>Stenosarchaea group</taxon>
        <taxon>Halobacteria</taxon>
        <taxon>Halobacteriales</taxon>
        <taxon>Haladaptataceae</taxon>
        <taxon>Haladaptatus</taxon>
    </lineage>
</organism>
<dbReference type="SUPFAM" id="SSF56784">
    <property type="entry name" value="HAD-like"/>
    <property type="match status" value="1"/>
</dbReference>
<evidence type="ECO:0000256" key="3">
    <source>
        <dbReference type="ARBA" id="ARBA00022723"/>
    </source>
</evidence>
<dbReference type="SFLD" id="SFLDS00003">
    <property type="entry name" value="Haloacid_Dehalogenase"/>
    <property type="match status" value="1"/>
</dbReference>
<dbReference type="Proteomes" id="UP001501729">
    <property type="component" value="Unassembled WGS sequence"/>
</dbReference>
<keyword evidence="3" id="KW-0479">Metal-binding</keyword>
<dbReference type="NCBIfam" id="TIGR01509">
    <property type="entry name" value="HAD-SF-IA-v3"/>
    <property type="match status" value="1"/>
</dbReference>
<evidence type="ECO:0000256" key="2">
    <source>
        <dbReference type="ARBA" id="ARBA00007958"/>
    </source>
</evidence>
<evidence type="ECO:0000313" key="7">
    <source>
        <dbReference type="Proteomes" id="UP001501729"/>
    </source>
</evidence>
<sequence length="213" mass="23726">MMALYFDLDGTLTHHTSTFEETFERARREVGVSDHDGLHDEYVSSFLDYFGECHPKPYRAALDDLCDEFRLDTDGETFASTLIEAELSHTEVTDGTHDLLASLADDPDRELGVLTNGAGHVQRAKLETNGLDSHFDAVVVSCEVGVAKPDPEIFEIAKRELSGEKFAFVADDIERDVLPAQRVGFTGVWLSERVDSRADNCIEELSDVQTRLV</sequence>
<name>A0AAV3UBS9_9EURY</name>
<dbReference type="InterPro" id="IPR006439">
    <property type="entry name" value="HAD-SF_hydro_IA"/>
</dbReference>
<dbReference type="InterPro" id="IPR023214">
    <property type="entry name" value="HAD_sf"/>
</dbReference>
<dbReference type="PANTHER" id="PTHR46470">
    <property type="entry name" value="N-ACYLNEURAMINATE-9-PHOSPHATASE"/>
    <property type="match status" value="1"/>
</dbReference>
<reference evidence="6 7" key="1">
    <citation type="journal article" date="2019" name="Int. J. Syst. Evol. Microbiol.">
        <title>The Global Catalogue of Microorganisms (GCM) 10K type strain sequencing project: providing services to taxonomists for standard genome sequencing and annotation.</title>
        <authorList>
            <consortium name="The Broad Institute Genomics Platform"/>
            <consortium name="The Broad Institute Genome Sequencing Center for Infectious Disease"/>
            <person name="Wu L."/>
            <person name="Ma J."/>
        </authorList>
    </citation>
    <scope>NUCLEOTIDE SEQUENCE [LARGE SCALE GENOMIC DNA]</scope>
    <source>
        <strain evidence="6 7">JCM 17504</strain>
    </source>
</reference>
<keyword evidence="7" id="KW-1185">Reference proteome</keyword>
<keyword evidence="4 6" id="KW-0378">Hydrolase</keyword>
<dbReference type="AlphaFoldDB" id="A0AAV3UBS9"/>
<dbReference type="RefSeq" id="WP_227774598.1">
    <property type="nucleotide sequence ID" value="NZ_BAABKX010000001.1"/>
</dbReference>
<dbReference type="PANTHER" id="PTHR46470:SF2">
    <property type="entry name" value="GLYCERALDEHYDE 3-PHOSPHATE PHOSPHATASE"/>
    <property type="match status" value="1"/>
</dbReference>
<dbReference type="Pfam" id="PF00702">
    <property type="entry name" value="Hydrolase"/>
    <property type="match status" value="1"/>
</dbReference>
<dbReference type="Gene3D" id="1.10.150.240">
    <property type="entry name" value="Putative phosphatase, domain 2"/>
    <property type="match status" value="1"/>
</dbReference>
<dbReference type="InterPro" id="IPR036412">
    <property type="entry name" value="HAD-like_sf"/>
</dbReference>
<evidence type="ECO:0000256" key="4">
    <source>
        <dbReference type="ARBA" id="ARBA00022801"/>
    </source>
</evidence>
<dbReference type="InterPro" id="IPR023198">
    <property type="entry name" value="PGP-like_dom2"/>
</dbReference>
<protein>
    <submittedName>
        <fullName evidence="6">HAD family hydrolase</fullName>
    </submittedName>
</protein>
<dbReference type="EMBL" id="BAABKX010000001">
    <property type="protein sequence ID" value="GAA5040061.1"/>
    <property type="molecule type" value="Genomic_DNA"/>
</dbReference>
<comment type="caution">
    <text evidence="6">The sequence shown here is derived from an EMBL/GenBank/DDBJ whole genome shotgun (WGS) entry which is preliminary data.</text>
</comment>
<comment type="similarity">
    <text evidence="2">Belongs to the HAD-like hydrolase superfamily.</text>
</comment>
<dbReference type="GO" id="GO:0044281">
    <property type="term" value="P:small molecule metabolic process"/>
    <property type="evidence" value="ECO:0007669"/>
    <property type="project" value="UniProtKB-ARBA"/>
</dbReference>
<dbReference type="SFLD" id="SFLDG01129">
    <property type="entry name" value="C1.5:_HAD__Beta-PGM__Phosphata"/>
    <property type="match status" value="1"/>
</dbReference>
<comment type="cofactor">
    <cofactor evidence="1">
        <name>Mg(2+)</name>
        <dbReference type="ChEBI" id="CHEBI:18420"/>
    </cofactor>
</comment>
<dbReference type="NCBIfam" id="TIGR01549">
    <property type="entry name" value="HAD-SF-IA-v1"/>
    <property type="match status" value="1"/>
</dbReference>
<evidence type="ECO:0000256" key="5">
    <source>
        <dbReference type="ARBA" id="ARBA00022842"/>
    </source>
</evidence>
<dbReference type="GO" id="GO:0046872">
    <property type="term" value="F:metal ion binding"/>
    <property type="evidence" value="ECO:0007669"/>
    <property type="project" value="UniProtKB-KW"/>
</dbReference>
<evidence type="ECO:0000256" key="1">
    <source>
        <dbReference type="ARBA" id="ARBA00001946"/>
    </source>
</evidence>
<dbReference type="GeneID" id="68614712"/>
<dbReference type="InterPro" id="IPR051400">
    <property type="entry name" value="HAD-like_hydrolase"/>
</dbReference>
<gene>
    <name evidence="6" type="ORF">GCM10025751_00200</name>
</gene>
<evidence type="ECO:0000313" key="6">
    <source>
        <dbReference type="EMBL" id="GAA5040061.1"/>
    </source>
</evidence>
<dbReference type="Gene3D" id="3.40.50.1000">
    <property type="entry name" value="HAD superfamily/HAD-like"/>
    <property type="match status" value="1"/>
</dbReference>